<evidence type="ECO:0000313" key="2">
    <source>
        <dbReference type="Proteomes" id="UP000248423"/>
    </source>
</evidence>
<dbReference type="AlphaFoldDB" id="A0A319E0H1"/>
<keyword evidence="2" id="KW-1185">Reference proteome</keyword>
<dbReference type="VEuPathDB" id="FungiDB:BO78DRAFT_421475"/>
<gene>
    <name evidence="1" type="ORF">BO78DRAFT_421475</name>
</gene>
<name>A0A319E0H1_ASPSB</name>
<accession>A0A319E0H1</accession>
<dbReference type="EMBL" id="KZ826379">
    <property type="protein sequence ID" value="PYI03566.1"/>
    <property type="molecule type" value="Genomic_DNA"/>
</dbReference>
<protein>
    <submittedName>
        <fullName evidence="1">Uncharacterized protein</fullName>
    </submittedName>
</protein>
<sequence length="114" mass="13514">MPFQAKLAKIAQYLLPSLEERLERRGNWKQAQRLRIYQVAWRDLLEIEQPSHPVAQYIQIGFKLRFCIQREAYLQAKHNLLYEPTKTASARCRKPSGIWGKNPIIAWVQCLMDF</sequence>
<dbReference type="Proteomes" id="UP000248423">
    <property type="component" value="Unassembled WGS sequence"/>
</dbReference>
<organism evidence="1 2">
    <name type="scientific">Aspergillus sclerotiicarbonarius (strain CBS 121057 / IBT 28362)</name>
    <dbReference type="NCBI Taxonomy" id="1448318"/>
    <lineage>
        <taxon>Eukaryota</taxon>
        <taxon>Fungi</taxon>
        <taxon>Dikarya</taxon>
        <taxon>Ascomycota</taxon>
        <taxon>Pezizomycotina</taxon>
        <taxon>Eurotiomycetes</taxon>
        <taxon>Eurotiomycetidae</taxon>
        <taxon>Eurotiales</taxon>
        <taxon>Aspergillaceae</taxon>
        <taxon>Aspergillus</taxon>
        <taxon>Aspergillus subgen. Circumdati</taxon>
    </lineage>
</organism>
<proteinExistence type="predicted"/>
<reference evidence="1 2" key="1">
    <citation type="submission" date="2018-02" db="EMBL/GenBank/DDBJ databases">
        <title>The genomes of Aspergillus section Nigri reveals drivers in fungal speciation.</title>
        <authorList>
            <consortium name="DOE Joint Genome Institute"/>
            <person name="Vesth T.C."/>
            <person name="Nybo J."/>
            <person name="Theobald S."/>
            <person name="Brandl J."/>
            <person name="Frisvad J.C."/>
            <person name="Nielsen K.F."/>
            <person name="Lyhne E.K."/>
            <person name="Kogle M.E."/>
            <person name="Kuo A."/>
            <person name="Riley R."/>
            <person name="Clum A."/>
            <person name="Nolan M."/>
            <person name="Lipzen A."/>
            <person name="Salamov A."/>
            <person name="Henrissat B."/>
            <person name="Wiebenga A."/>
            <person name="De vries R.P."/>
            <person name="Grigoriev I.V."/>
            <person name="Mortensen U.H."/>
            <person name="Andersen M.R."/>
            <person name="Baker S.E."/>
        </authorList>
    </citation>
    <scope>NUCLEOTIDE SEQUENCE [LARGE SCALE GENOMIC DNA]</scope>
    <source>
        <strain evidence="1 2">CBS 121057</strain>
    </source>
</reference>
<evidence type="ECO:0000313" key="1">
    <source>
        <dbReference type="EMBL" id="PYI03566.1"/>
    </source>
</evidence>